<dbReference type="Proteomes" id="UP001596392">
    <property type="component" value="Unassembled WGS sequence"/>
</dbReference>
<feature type="region of interest" description="Disordered" evidence="1">
    <location>
        <begin position="399"/>
        <end position="426"/>
    </location>
</feature>
<dbReference type="InterPro" id="IPR033801">
    <property type="entry name" value="CBM6-CBM35-CBM36-like_1"/>
</dbReference>
<dbReference type="InterPro" id="IPR012334">
    <property type="entry name" value="Pectin_lyas_fold"/>
</dbReference>
<sequence length="1537" mass="159025">MRTRTPIRVVATAVAAAMIATAGWAAVAQAAGGPNLSSGKTTSASSVNGPYVTGNLNDGNQGSYWESSGSLPQWAQIDLGAATAIDQVVLKLPAGWGTRTQTLSVQGSTNGSTFSDIVASQGYSFNPSVANNSVTINFPATSPRYVRVNISANTGWAAAQLSELEIYGTASASTNLAQGRPTTESGHADVYDVSRTVDGNQGTYWESVNNSFPEWATVDLGSSVAVNRVVLKLPTSGWGTRSQTLAVQGSTNGSTFTDIVGSASYTFNPAVAGNSVTINFTQTTTRYVRINITANSAWPAGQLSEIEVYGPGGGTPDTTAPSVPSNLTLGASGTTITLNWGASTDNAGGSGLAGYDIYRNGALAAQVGAVTTWQDTQPTTATVSYYVRARDVAGNVSANSNTVTRTGTTPDTTAPSTPGTLTHSTSGTTITLNWGASTDNAGGSGLAGYDIFRNGALAAQVGTVTTWNDTQAATATVSYYVRARDNAGNVSGNSNTVTRTGTTTDTTPPSTPGTLSHSTSGTTITLNWGASTDTGGSGLAGYDVFRDGALAAQVGTVTTWNDTQAATATVQYYVRARDNAGNVSGNSNTVTRTGTQQPGCVNVASGKTMTANGSTFTFTPDKANDGQLGTYWEGAGYPATLTVALGGNHVVTQVNVKLNPDPAWGTRTQNFQILGREQSSSTYTNLVSAASYQFTQGNNVVSVPVSATTADVRLSFNSNTGAPSGQVAEFEVCGTPAPNPDLTVSNVSWTPSSPNEASSISLTATVNNIGDLSAPASKVGLYLDGALKGTVDVAAIAAGGSQSVSLPIGNLGQGTYAVSARADNASTVVEKNENNNTANAASNLVVAQAPGPDLQVTGISTNPANPAVGAAVSFTVTVNNRGTTASGTTTVTRVTVGSTTLNTNTASIAAGATVNVAVNGTWTATSGGATIAASADATNVVTETNETNNSLTSSIVVGRGAAVPYTSYEAESAAYQGELLQTDALRTFGHTNFATESSGRKSVRLTTAGQYVEFTSTNQANSIVVRNSVPDAAGGGGQDFTISLYVNGTFNRKLTLSSVHSWLYGTTDDPEGLTNTPSANARRLFDESNALLGTSYPPGTKFKLQRDSGDNASFYIIDMIDLEQVAAPLSKPSECTSITNYGAVPNDGLDDTAAIQAAVTADQNGQISCVWIPEGQWRQEQKILTDDPLNRGTHNQVGISNVVIKGAGMWHSRLYSLIQPQNAGGINHPHEGNFGFDIDKNTQISDIAIFGSGRIRGGDGNAEGGVGINGRLGVGTKITNVWIEHANVGAWVGRDYSNIPELWGPGDGLEFSGMRVRNTYADGINFTNGTRNSTVFNSSFRNNGDDALAVWASKYVKDTSVDIGHDNRFVNNTVQLPWRANGIAVYGGYGNKIENNLIYDTMNYPGIMLATDHDPIPFTGQTLIANNALYRTGGAFWNEDQEFGAITLFAATVAIPGVTIRDTEIYDSTYDGIQFKAGELPGVVITNVKIDKSNNGAGMLAMAQARGSATLSNVAITNSGTGNIVTQPGSTFTFSGS</sequence>
<evidence type="ECO:0000256" key="1">
    <source>
        <dbReference type="SAM" id="MobiDB-lite"/>
    </source>
</evidence>
<dbReference type="RefSeq" id="WP_376807334.1">
    <property type="nucleotide sequence ID" value="NZ_JBHTAC010000016.1"/>
</dbReference>
<gene>
    <name evidence="4" type="ORF">ACFQO7_17530</name>
</gene>
<proteinExistence type="predicted"/>
<keyword evidence="5" id="KW-1185">Reference proteome</keyword>
<dbReference type="PROSITE" id="PS50022">
    <property type="entry name" value="FA58C_3"/>
    <property type="match status" value="2"/>
</dbReference>
<dbReference type="InterPro" id="IPR008979">
    <property type="entry name" value="Galactose-bd-like_sf"/>
</dbReference>
<dbReference type="InterPro" id="IPR011635">
    <property type="entry name" value="CARDB"/>
</dbReference>
<dbReference type="SUPFAM" id="SSF49265">
    <property type="entry name" value="Fibronectin type III"/>
    <property type="match status" value="2"/>
</dbReference>
<feature type="compositionally biased region" description="Low complexity" evidence="1">
    <location>
        <begin position="402"/>
        <end position="426"/>
    </location>
</feature>
<keyword evidence="2" id="KW-0732">Signal</keyword>
<feature type="region of interest" description="Disordered" evidence="1">
    <location>
        <begin position="489"/>
        <end position="522"/>
    </location>
</feature>
<feature type="signal peptide" evidence="2">
    <location>
        <begin position="1"/>
        <end position="30"/>
    </location>
</feature>
<dbReference type="Pfam" id="PF22816">
    <property type="entry name" value="CatAgl_D2"/>
    <property type="match status" value="1"/>
</dbReference>
<dbReference type="SMART" id="SM00710">
    <property type="entry name" value="PbH1"/>
    <property type="match status" value="9"/>
</dbReference>
<dbReference type="SUPFAM" id="SSF51126">
    <property type="entry name" value="Pectin lyase-like"/>
    <property type="match status" value="1"/>
</dbReference>
<feature type="chain" id="PRO_5047422332" evidence="2">
    <location>
        <begin position="31"/>
        <end position="1537"/>
    </location>
</feature>
<dbReference type="Pfam" id="PF22633">
    <property type="entry name" value="F5_F8_type_C_2"/>
    <property type="match status" value="3"/>
</dbReference>
<comment type="caution">
    <text evidence="4">The sequence shown here is derived from an EMBL/GenBank/DDBJ whole genome shotgun (WGS) entry which is preliminary data.</text>
</comment>
<evidence type="ECO:0000313" key="4">
    <source>
        <dbReference type="EMBL" id="MFC7244278.1"/>
    </source>
</evidence>
<dbReference type="InterPro" id="IPR055149">
    <property type="entry name" value="Agl_cat_D2"/>
</dbReference>
<evidence type="ECO:0000313" key="5">
    <source>
        <dbReference type="Proteomes" id="UP001596392"/>
    </source>
</evidence>
<dbReference type="SUPFAM" id="SSF49785">
    <property type="entry name" value="Galactose-binding domain-like"/>
    <property type="match status" value="3"/>
</dbReference>
<feature type="domain" description="F5/8 type C" evidence="3">
    <location>
        <begin position="20"/>
        <end position="169"/>
    </location>
</feature>
<dbReference type="Gene3D" id="2.60.40.10">
    <property type="entry name" value="Immunoglobulins"/>
    <property type="match status" value="5"/>
</dbReference>
<dbReference type="InterPro" id="IPR000421">
    <property type="entry name" value="FA58C"/>
</dbReference>
<dbReference type="CDD" id="cd14490">
    <property type="entry name" value="CBM6-CBM35-CBM36_like_1"/>
    <property type="match status" value="1"/>
</dbReference>
<evidence type="ECO:0000259" key="3">
    <source>
        <dbReference type="PROSITE" id="PS50022"/>
    </source>
</evidence>
<dbReference type="Pfam" id="PF07705">
    <property type="entry name" value="CARDB"/>
    <property type="match status" value="2"/>
</dbReference>
<feature type="compositionally biased region" description="Low complexity" evidence="1">
    <location>
        <begin position="494"/>
        <end position="522"/>
    </location>
</feature>
<feature type="domain" description="F5/8 type C" evidence="3">
    <location>
        <begin position="170"/>
        <end position="311"/>
    </location>
</feature>
<accession>A0ABW2GXM2</accession>
<dbReference type="Gene3D" id="2.160.20.10">
    <property type="entry name" value="Single-stranded right-handed beta-helix, Pectin lyase-like"/>
    <property type="match status" value="1"/>
</dbReference>
<protein>
    <submittedName>
        <fullName evidence="4">Discoidin domain-containing protein</fullName>
    </submittedName>
</protein>
<dbReference type="Pfam" id="PF22815">
    <property type="entry name" value="CatAgl_D1"/>
    <property type="match status" value="1"/>
</dbReference>
<dbReference type="SMART" id="SM00231">
    <property type="entry name" value="FA58C"/>
    <property type="match status" value="2"/>
</dbReference>
<dbReference type="InterPro" id="IPR036116">
    <property type="entry name" value="FN3_sf"/>
</dbReference>
<dbReference type="EMBL" id="JBHTAC010000016">
    <property type="protein sequence ID" value="MFC7244278.1"/>
    <property type="molecule type" value="Genomic_DNA"/>
</dbReference>
<dbReference type="Gene3D" id="2.60.120.260">
    <property type="entry name" value="Galactose-binding domain-like"/>
    <property type="match status" value="3"/>
</dbReference>
<reference evidence="5" key="1">
    <citation type="journal article" date="2019" name="Int. J. Syst. Evol. Microbiol.">
        <title>The Global Catalogue of Microorganisms (GCM) 10K type strain sequencing project: providing services to taxonomists for standard genome sequencing and annotation.</title>
        <authorList>
            <consortium name="The Broad Institute Genomics Platform"/>
            <consortium name="The Broad Institute Genome Sequencing Center for Infectious Disease"/>
            <person name="Wu L."/>
            <person name="Ma J."/>
        </authorList>
    </citation>
    <scope>NUCLEOTIDE SEQUENCE [LARGE SCALE GENOMIC DNA]</scope>
    <source>
        <strain evidence="5">CGMCC 1.9106</strain>
    </source>
</reference>
<evidence type="ECO:0000256" key="2">
    <source>
        <dbReference type="SAM" id="SignalP"/>
    </source>
</evidence>
<organism evidence="4 5">
    <name type="scientific">Catellatospora aurea</name>
    <dbReference type="NCBI Taxonomy" id="1337874"/>
    <lineage>
        <taxon>Bacteria</taxon>
        <taxon>Bacillati</taxon>
        <taxon>Actinomycetota</taxon>
        <taxon>Actinomycetes</taxon>
        <taxon>Micromonosporales</taxon>
        <taxon>Micromonosporaceae</taxon>
        <taxon>Catellatospora</taxon>
    </lineage>
</organism>
<dbReference type="InterPro" id="IPR006626">
    <property type="entry name" value="PbH1"/>
</dbReference>
<name>A0ABW2GXM2_9ACTN</name>
<dbReference type="InterPro" id="IPR011050">
    <property type="entry name" value="Pectin_lyase_fold/virulence"/>
</dbReference>
<dbReference type="InterPro" id="IPR013783">
    <property type="entry name" value="Ig-like_fold"/>
</dbReference>